<reference evidence="2 3" key="1">
    <citation type="journal article" date="2019" name="Plant Biotechnol. J.">
        <title>The red bayberry genome and genetic basis of sex determination.</title>
        <authorList>
            <person name="Jia H.M."/>
            <person name="Jia H.J."/>
            <person name="Cai Q.L."/>
            <person name="Wang Y."/>
            <person name="Zhao H.B."/>
            <person name="Yang W.F."/>
            <person name="Wang G.Y."/>
            <person name="Li Y.H."/>
            <person name="Zhan D.L."/>
            <person name="Shen Y.T."/>
            <person name="Niu Q.F."/>
            <person name="Chang L."/>
            <person name="Qiu J."/>
            <person name="Zhao L."/>
            <person name="Xie H.B."/>
            <person name="Fu W.Y."/>
            <person name="Jin J."/>
            <person name="Li X.W."/>
            <person name="Jiao Y."/>
            <person name="Zhou C.C."/>
            <person name="Tu T."/>
            <person name="Chai C.Y."/>
            <person name="Gao J.L."/>
            <person name="Fan L.J."/>
            <person name="van de Weg E."/>
            <person name="Wang J.Y."/>
            <person name="Gao Z.S."/>
        </authorList>
    </citation>
    <scope>NUCLEOTIDE SEQUENCE [LARGE SCALE GENOMIC DNA]</scope>
    <source>
        <tissue evidence="2">Leaves</tissue>
    </source>
</reference>
<evidence type="ECO:0000256" key="1">
    <source>
        <dbReference type="SAM" id="MobiDB-lite"/>
    </source>
</evidence>
<evidence type="ECO:0000313" key="3">
    <source>
        <dbReference type="Proteomes" id="UP000516437"/>
    </source>
</evidence>
<name>A0A6A1UIZ3_9ROSI</name>
<sequence>MTLRQTLSKLSDAIDRRKKRRIDSNDVLEGDEAEIEENSEESGDEDSFETTSASKRGRGRTRGVSLEKSLGVRVRETIGAYPGGRVWRSVFHCCHPIDEDWNVGRGLIPISLTSGLMFLQK</sequence>
<keyword evidence="3" id="KW-1185">Reference proteome</keyword>
<accession>A0A6A1UIZ3</accession>
<evidence type="ECO:0000313" key="2">
    <source>
        <dbReference type="EMBL" id="KAB1200182.1"/>
    </source>
</evidence>
<feature type="region of interest" description="Disordered" evidence="1">
    <location>
        <begin position="21"/>
        <end position="63"/>
    </location>
</feature>
<protein>
    <submittedName>
        <fullName evidence="2">Uncharacterized protein</fullName>
    </submittedName>
</protein>
<organism evidence="2 3">
    <name type="scientific">Morella rubra</name>
    <name type="common">Chinese bayberry</name>
    <dbReference type="NCBI Taxonomy" id="262757"/>
    <lineage>
        <taxon>Eukaryota</taxon>
        <taxon>Viridiplantae</taxon>
        <taxon>Streptophyta</taxon>
        <taxon>Embryophyta</taxon>
        <taxon>Tracheophyta</taxon>
        <taxon>Spermatophyta</taxon>
        <taxon>Magnoliopsida</taxon>
        <taxon>eudicotyledons</taxon>
        <taxon>Gunneridae</taxon>
        <taxon>Pentapetalae</taxon>
        <taxon>rosids</taxon>
        <taxon>fabids</taxon>
        <taxon>Fagales</taxon>
        <taxon>Myricaceae</taxon>
        <taxon>Morella</taxon>
    </lineage>
</organism>
<comment type="caution">
    <text evidence="2">The sequence shown here is derived from an EMBL/GenBank/DDBJ whole genome shotgun (WGS) entry which is preliminary data.</text>
</comment>
<proteinExistence type="predicted"/>
<feature type="compositionally biased region" description="Acidic residues" evidence="1">
    <location>
        <begin position="26"/>
        <end position="48"/>
    </location>
</feature>
<dbReference type="AlphaFoldDB" id="A0A6A1UIZ3"/>
<dbReference type="OrthoDB" id="1739089at2759"/>
<gene>
    <name evidence="2" type="ORF">CJ030_MR0G007911</name>
</gene>
<dbReference type="Proteomes" id="UP000516437">
    <property type="component" value="Unassembled WGS sequence"/>
</dbReference>
<dbReference type="EMBL" id="RXIC02000205">
    <property type="protein sequence ID" value="KAB1200182.1"/>
    <property type="molecule type" value="Genomic_DNA"/>
</dbReference>